<reference evidence="2 3" key="1">
    <citation type="journal article" date="2016" name="Mol. Biol. Evol.">
        <title>Comparative Genomics of Early-Diverging Mushroom-Forming Fungi Provides Insights into the Origins of Lignocellulose Decay Capabilities.</title>
        <authorList>
            <person name="Nagy L.G."/>
            <person name="Riley R."/>
            <person name="Tritt A."/>
            <person name="Adam C."/>
            <person name="Daum C."/>
            <person name="Floudas D."/>
            <person name="Sun H."/>
            <person name="Yadav J.S."/>
            <person name="Pangilinan J."/>
            <person name="Larsson K.H."/>
            <person name="Matsuura K."/>
            <person name="Barry K."/>
            <person name="Labutti K."/>
            <person name="Kuo R."/>
            <person name="Ohm R.A."/>
            <person name="Bhattacharya S.S."/>
            <person name="Shirouzu T."/>
            <person name="Yoshinaga Y."/>
            <person name="Martin F.M."/>
            <person name="Grigoriev I.V."/>
            <person name="Hibbett D.S."/>
        </authorList>
    </citation>
    <scope>NUCLEOTIDE SEQUENCE [LARGE SCALE GENOMIC DNA]</scope>
    <source>
        <strain evidence="2 3">TUFC12733</strain>
    </source>
</reference>
<gene>
    <name evidence="2" type="ORF">CALVIDRAFT_394772</name>
</gene>
<accession>A0A167GBQ6</accession>
<dbReference type="Proteomes" id="UP000076738">
    <property type="component" value="Unassembled WGS sequence"/>
</dbReference>
<sequence>MKKSPSYPLLKTRRRPKCSQRLASAEISYRAQQLFLLWYVLVHLLSHPTHVAIQTEHTSDELVMVEKSKPAPKLKSAMKNKTTKSQETEAQIEQSITDIYDLSLNNDVEQNSGRRDGKDSTPKRGLLSSSVPPISTHTPVTVNSRHVEAGGVRRTKKDTKQSSTPPTHGKAAAIHLKGSSRQTDQSPPPKTEGVLGTAARNATRKKLDRVRQKQAESPVKGPKRGSRTRDVFKDNASVTSDEDADDNEESEQNSPMGDIQRILDQITKIITGNISDKVAFVQSDAHIAGAQIVAHAKADLSVLHTQKRAQLDEVLAVSGQYLKHLDDLSLAHSELHNKNSSLMVALKDTIKNHDSRSLAGRLPATLFSS</sequence>
<keyword evidence="3" id="KW-1185">Reference proteome</keyword>
<name>A0A167GBQ6_CALVF</name>
<feature type="compositionally biased region" description="Polar residues" evidence="1">
    <location>
        <begin position="127"/>
        <end position="144"/>
    </location>
</feature>
<evidence type="ECO:0000256" key="1">
    <source>
        <dbReference type="SAM" id="MobiDB-lite"/>
    </source>
</evidence>
<feature type="compositionally biased region" description="Basic and acidic residues" evidence="1">
    <location>
        <begin position="112"/>
        <end position="122"/>
    </location>
</feature>
<dbReference type="AlphaFoldDB" id="A0A167GBQ6"/>
<dbReference type="EMBL" id="KV417343">
    <property type="protein sequence ID" value="KZO90386.1"/>
    <property type="molecule type" value="Genomic_DNA"/>
</dbReference>
<organism evidence="2 3">
    <name type="scientific">Calocera viscosa (strain TUFC12733)</name>
    <dbReference type="NCBI Taxonomy" id="1330018"/>
    <lineage>
        <taxon>Eukaryota</taxon>
        <taxon>Fungi</taxon>
        <taxon>Dikarya</taxon>
        <taxon>Basidiomycota</taxon>
        <taxon>Agaricomycotina</taxon>
        <taxon>Dacrymycetes</taxon>
        <taxon>Dacrymycetales</taxon>
        <taxon>Dacrymycetaceae</taxon>
        <taxon>Calocera</taxon>
    </lineage>
</organism>
<feature type="region of interest" description="Disordered" evidence="1">
    <location>
        <begin position="104"/>
        <end position="259"/>
    </location>
</feature>
<evidence type="ECO:0000313" key="3">
    <source>
        <dbReference type="Proteomes" id="UP000076738"/>
    </source>
</evidence>
<dbReference type="OrthoDB" id="3270368at2759"/>
<proteinExistence type="predicted"/>
<evidence type="ECO:0000313" key="2">
    <source>
        <dbReference type="EMBL" id="KZO90386.1"/>
    </source>
</evidence>
<dbReference type="STRING" id="1330018.A0A167GBQ6"/>
<feature type="compositionally biased region" description="Acidic residues" evidence="1">
    <location>
        <begin position="240"/>
        <end position="251"/>
    </location>
</feature>
<feature type="region of interest" description="Disordered" evidence="1">
    <location>
        <begin position="69"/>
        <end position="91"/>
    </location>
</feature>
<protein>
    <submittedName>
        <fullName evidence="2">Uncharacterized protein</fullName>
    </submittedName>
</protein>
<feature type="compositionally biased region" description="Basic residues" evidence="1">
    <location>
        <begin position="70"/>
        <end position="82"/>
    </location>
</feature>